<gene>
    <name evidence="1" type="ORF">L3Q82_006105</name>
</gene>
<evidence type="ECO:0000313" key="2">
    <source>
        <dbReference type="Proteomes" id="UP000831701"/>
    </source>
</evidence>
<reference evidence="1" key="1">
    <citation type="submission" date="2022-04" db="EMBL/GenBank/DDBJ databases">
        <title>Jade perch genome.</title>
        <authorList>
            <person name="Chao B."/>
        </authorList>
    </citation>
    <scope>NUCLEOTIDE SEQUENCE</scope>
    <source>
        <strain evidence="1">CB-2022</strain>
    </source>
</reference>
<dbReference type="Proteomes" id="UP000831701">
    <property type="component" value="Chromosome 3"/>
</dbReference>
<keyword evidence="2" id="KW-1185">Reference proteome</keyword>
<organism evidence="1 2">
    <name type="scientific">Scortum barcoo</name>
    <name type="common">barcoo grunter</name>
    <dbReference type="NCBI Taxonomy" id="214431"/>
    <lineage>
        <taxon>Eukaryota</taxon>
        <taxon>Metazoa</taxon>
        <taxon>Chordata</taxon>
        <taxon>Craniata</taxon>
        <taxon>Vertebrata</taxon>
        <taxon>Euteleostomi</taxon>
        <taxon>Actinopterygii</taxon>
        <taxon>Neopterygii</taxon>
        <taxon>Teleostei</taxon>
        <taxon>Neoteleostei</taxon>
        <taxon>Acanthomorphata</taxon>
        <taxon>Eupercaria</taxon>
        <taxon>Centrarchiformes</taxon>
        <taxon>Terapontoidei</taxon>
        <taxon>Terapontidae</taxon>
        <taxon>Scortum</taxon>
    </lineage>
</organism>
<evidence type="ECO:0000313" key="1">
    <source>
        <dbReference type="EMBL" id="KAI3374258.1"/>
    </source>
</evidence>
<name>A0ACB8X5N8_9TELE</name>
<sequence>MSLSPAASQHGQAEATDQRDWKMETGPHSHNSGDLNTRFPLPRPAWLPQPDHKPPVSTLAPPSVATGFPEKNSV</sequence>
<protein>
    <submittedName>
        <fullName evidence="1">Uncharacterized protein</fullName>
    </submittedName>
</protein>
<proteinExistence type="predicted"/>
<comment type="caution">
    <text evidence="1">The sequence shown here is derived from an EMBL/GenBank/DDBJ whole genome shotgun (WGS) entry which is preliminary data.</text>
</comment>
<dbReference type="EMBL" id="CM041533">
    <property type="protein sequence ID" value="KAI3374258.1"/>
    <property type="molecule type" value="Genomic_DNA"/>
</dbReference>
<accession>A0ACB8X5N8</accession>